<sequence>MAQPSVSESWLRIGLQNALVLAFGVAVAFGFQQLSTETARLY</sequence>
<evidence type="ECO:0000313" key="3">
    <source>
        <dbReference type="Proteomes" id="UP001287445"/>
    </source>
</evidence>
<dbReference type="RefSeq" id="WP_319073176.1">
    <property type="nucleotide sequence ID" value="NZ_JAWWMZ010000003.1"/>
</dbReference>
<feature type="transmembrane region" description="Helical" evidence="1">
    <location>
        <begin position="13"/>
        <end position="31"/>
    </location>
</feature>
<comment type="caution">
    <text evidence="2">The sequence shown here is derived from an EMBL/GenBank/DDBJ whole genome shotgun (WGS) entry which is preliminary data.</text>
</comment>
<organism evidence="2 3">
    <name type="scientific">Delftia acidovorans</name>
    <name type="common">Pseudomonas acidovorans</name>
    <name type="synonym">Comamonas acidovorans</name>
    <dbReference type="NCBI Taxonomy" id="80866"/>
    <lineage>
        <taxon>Bacteria</taxon>
        <taxon>Pseudomonadati</taxon>
        <taxon>Pseudomonadota</taxon>
        <taxon>Betaproteobacteria</taxon>
        <taxon>Burkholderiales</taxon>
        <taxon>Comamonadaceae</taxon>
        <taxon>Delftia</taxon>
    </lineage>
</organism>
<keyword evidence="1" id="KW-1133">Transmembrane helix</keyword>
<reference evidence="2" key="1">
    <citation type="submission" date="2023-11" db="EMBL/GenBank/DDBJ databases">
        <title>Identification and selenium tolerance of Delftia acidovorans R3-25.</title>
        <authorList>
            <person name="Zhang S."/>
            <person name="Liu Y."/>
            <person name="Guo Y."/>
        </authorList>
    </citation>
    <scope>NUCLEOTIDE SEQUENCE</scope>
    <source>
        <strain evidence="2">R3-25</strain>
    </source>
</reference>
<proteinExistence type="predicted"/>
<dbReference type="Proteomes" id="UP001287445">
    <property type="component" value="Unassembled WGS sequence"/>
</dbReference>
<evidence type="ECO:0000256" key="1">
    <source>
        <dbReference type="SAM" id="Phobius"/>
    </source>
</evidence>
<keyword evidence="1" id="KW-0812">Transmembrane</keyword>
<evidence type="ECO:0000313" key="2">
    <source>
        <dbReference type="EMBL" id="MDX4953646.1"/>
    </source>
</evidence>
<accession>A0AAJ2QX70</accession>
<dbReference type="AlphaFoldDB" id="A0AAJ2QX70"/>
<protein>
    <submittedName>
        <fullName evidence="2">Uncharacterized protein</fullName>
    </submittedName>
</protein>
<gene>
    <name evidence="2" type="ORF">SGN30_09460</name>
</gene>
<name>A0AAJ2QX70_DELAC</name>
<keyword evidence="1" id="KW-0472">Membrane</keyword>
<dbReference type="EMBL" id="JAWWMZ010000003">
    <property type="protein sequence ID" value="MDX4953646.1"/>
    <property type="molecule type" value="Genomic_DNA"/>
</dbReference>